<evidence type="ECO:0000259" key="1">
    <source>
        <dbReference type="Pfam" id="PF13349"/>
    </source>
</evidence>
<reference evidence="2 3" key="1">
    <citation type="submission" date="2020-04" db="EMBL/GenBank/DDBJ databases">
        <title>Novel species.</title>
        <authorList>
            <person name="Teo W.F.A."/>
            <person name="Lipun K."/>
            <person name="Srisuk N."/>
            <person name="Duangmal K."/>
        </authorList>
    </citation>
    <scope>NUCLEOTIDE SEQUENCE [LARGE SCALE GENOMIC DNA]</scope>
    <source>
        <strain evidence="2 3">K13G38</strain>
    </source>
</reference>
<comment type="caution">
    <text evidence="2">The sequence shown here is derived from an EMBL/GenBank/DDBJ whole genome shotgun (WGS) entry which is preliminary data.</text>
</comment>
<proteinExistence type="predicted"/>
<dbReference type="Proteomes" id="UP000715441">
    <property type="component" value="Unassembled WGS sequence"/>
</dbReference>
<dbReference type="Pfam" id="PF13349">
    <property type="entry name" value="DUF4097"/>
    <property type="match status" value="1"/>
</dbReference>
<evidence type="ECO:0000313" key="2">
    <source>
        <dbReference type="EMBL" id="NKQ57284.1"/>
    </source>
</evidence>
<organism evidence="2 3">
    <name type="scientific">Amycolatopsis acididurans</name>
    <dbReference type="NCBI Taxonomy" id="2724524"/>
    <lineage>
        <taxon>Bacteria</taxon>
        <taxon>Bacillati</taxon>
        <taxon>Actinomycetota</taxon>
        <taxon>Actinomycetes</taxon>
        <taxon>Pseudonocardiales</taxon>
        <taxon>Pseudonocardiaceae</taxon>
        <taxon>Amycolatopsis</taxon>
    </lineage>
</organism>
<gene>
    <name evidence="2" type="ORF">HFP15_30885</name>
</gene>
<keyword evidence="3" id="KW-1185">Reference proteome</keyword>
<dbReference type="PANTHER" id="PTHR34094:SF1">
    <property type="entry name" value="PROTEIN FAM185A"/>
    <property type="match status" value="1"/>
</dbReference>
<dbReference type="RefSeq" id="WP_168520305.1">
    <property type="nucleotide sequence ID" value="NZ_JAAXLS010000033.1"/>
</dbReference>
<sequence>MTMSEQPAEHLVRTQAFTVEGPVDLDVNVTLGRVTIELIADLTEASVEIRHDPDVREPWAQGMTNLLNWVSERFADQIGGDFRGTPGDALRQTRIERTGNRLVVHAPKALPLRNIPLAITVKAPAGTHLEIRAGSAEVTVTGTCGRADVMSGTGEVRLDRADGAATVRTGSGAIRLGPALSGLQVRTGSGAVEASSLSGSATLATGTGDIWLGAAAGEVMARSGSGAISVAEAASGTLELITGSGDVRIGVRPGVTAEVDLTAAAGKVHSELDVALEPPEDEVTLHVRARTGSGTAVVTRATQ</sequence>
<evidence type="ECO:0000313" key="3">
    <source>
        <dbReference type="Proteomes" id="UP000715441"/>
    </source>
</evidence>
<dbReference type="Gene3D" id="2.160.20.120">
    <property type="match status" value="1"/>
</dbReference>
<feature type="domain" description="DUF4097" evidence="1">
    <location>
        <begin position="119"/>
        <end position="272"/>
    </location>
</feature>
<dbReference type="PANTHER" id="PTHR34094">
    <property type="match status" value="1"/>
</dbReference>
<dbReference type="EMBL" id="JAAXLS010000033">
    <property type="protein sequence ID" value="NKQ57284.1"/>
    <property type="molecule type" value="Genomic_DNA"/>
</dbReference>
<accession>A0ABX1JC48</accession>
<dbReference type="InterPro" id="IPR025164">
    <property type="entry name" value="Toastrack_DUF4097"/>
</dbReference>
<protein>
    <submittedName>
        <fullName evidence="2">DUF4097 domain-containing protein</fullName>
    </submittedName>
</protein>
<name>A0ABX1JC48_9PSEU</name>